<evidence type="ECO:0000313" key="3">
    <source>
        <dbReference type="Proteomes" id="UP000183642"/>
    </source>
</evidence>
<keyword evidence="1" id="KW-0732">Signal</keyword>
<protein>
    <submittedName>
        <fullName evidence="2">Uncharacterized protein</fullName>
    </submittedName>
</protein>
<gene>
    <name evidence="2" type="ORF">SAMN05660359_02272</name>
</gene>
<dbReference type="RefSeq" id="WP_075013649.1">
    <property type="nucleotide sequence ID" value="NZ_FOWE01000005.1"/>
</dbReference>
<dbReference type="EMBL" id="FOWE01000005">
    <property type="protein sequence ID" value="SFO25423.1"/>
    <property type="molecule type" value="Genomic_DNA"/>
</dbReference>
<name>A0A1I5FP77_9ACTN</name>
<sequence length="239" mass="25034">MRRSTALAGALAAGATILLTGPAAQAADTDVIYVPDDFVAAYTDTRATGSYAVEGTGLRITTRGSTSTDKVAEYVATDVSLADARDSSLDYTAISGTTPPGFQLRVDFDGDGFEDGILVGEDVYGDKWWLSNDAQQSVKDDAPRTGGGSGSNWFGTLDEWSEAFPEADVLAFGFSLGSGVKGDGVIESIEFAGTRFTFAVHVTLTAKQDCKSGGWARSTKPVFRNQGECVASLARPAGR</sequence>
<dbReference type="OrthoDB" id="5184507at2"/>
<feature type="chain" id="PRO_5010344116" evidence="1">
    <location>
        <begin position="27"/>
        <end position="239"/>
    </location>
</feature>
<evidence type="ECO:0000313" key="2">
    <source>
        <dbReference type="EMBL" id="SFO25423.1"/>
    </source>
</evidence>
<keyword evidence="3" id="KW-1185">Reference proteome</keyword>
<proteinExistence type="predicted"/>
<reference evidence="3" key="1">
    <citation type="submission" date="2016-10" db="EMBL/GenBank/DDBJ databases">
        <authorList>
            <person name="Varghese N."/>
            <person name="Submissions S."/>
        </authorList>
    </citation>
    <scope>NUCLEOTIDE SEQUENCE [LARGE SCALE GENOMIC DNA]</scope>
    <source>
        <strain evidence="3">DSM 43161</strain>
    </source>
</reference>
<feature type="signal peptide" evidence="1">
    <location>
        <begin position="1"/>
        <end position="26"/>
    </location>
</feature>
<accession>A0A1I5FP77</accession>
<evidence type="ECO:0000256" key="1">
    <source>
        <dbReference type="SAM" id="SignalP"/>
    </source>
</evidence>
<dbReference type="AlphaFoldDB" id="A0A1I5FP77"/>
<dbReference type="Proteomes" id="UP000183642">
    <property type="component" value="Unassembled WGS sequence"/>
</dbReference>
<organism evidence="2 3">
    <name type="scientific">Geodermatophilus obscurus</name>
    <dbReference type="NCBI Taxonomy" id="1861"/>
    <lineage>
        <taxon>Bacteria</taxon>
        <taxon>Bacillati</taxon>
        <taxon>Actinomycetota</taxon>
        <taxon>Actinomycetes</taxon>
        <taxon>Geodermatophilales</taxon>
        <taxon>Geodermatophilaceae</taxon>
        <taxon>Geodermatophilus</taxon>
    </lineage>
</organism>